<dbReference type="NCBIfam" id="TIGR00229">
    <property type="entry name" value="sensory_box"/>
    <property type="match status" value="1"/>
</dbReference>
<dbReference type="InterPro" id="IPR000014">
    <property type="entry name" value="PAS"/>
</dbReference>
<evidence type="ECO:0000256" key="8">
    <source>
        <dbReference type="ARBA" id="ARBA00022840"/>
    </source>
</evidence>
<dbReference type="EC" id="2.7.13.3" evidence="2"/>
<dbReference type="PROSITE" id="PS50112">
    <property type="entry name" value="PAS"/>
    <property type="match status" value="1"/>
</dbReference>
<keyword evidence="8" id="KW-0067">ATP-binding</keyword>
<dbReference type="Gene3D" id="3.30.565.10">
    <property type="entry name" value="Histidine kinase-like ATPase, C-terminal domain"/>
    <property type="match status" value="1"/>
</dbReference>
<evidence type="ECO:0000313" key="11">
    <source>
        <dbReference type="Proteomes" id="UP000294360"/>
    </source>
</evidence>
<dbReference type="InterPro" id="IPR011102">
    <property type="entry name" value="Sig_transdc_His_kinase_HWE"/>
</dbReference>
<evidence type="ECO:0000256" key="4">
    <source>
        <dbReference type="ARBA" id="ARBA00022553"/>
    </source>
</evidence>
<sequence>MKLVKRMDFEAVFNCLPTPTMVMDANFNIVAMNQAYLDVTGRDRESLVGLNVFTAFPAGGESRRRLQESFERVRNQGVADALPVLNYPIPGKNGLEQRSWSCTHVPLFGADGKVAFLVQNTQDITGLPQKAQARQGVPPASENFAGSPHRRLQMVQVLNQTLLATAHQLDRLFMQASNFMCVLRGPDHVYEMANVAFRQLVGGRDILGKTAREAVPEGASEGYIDILDRVFATGEAFANRKMRVVLQNDKGKLQEYFLDLMCQAIIGGTGEITGLFVEGSDVTENVRSEQRQSLLIRELHHRVRNTLATVQGVMNTTAKSSVTIEEFQAAFAGRIGSLAKTHAVMTEEFDQSVSFEHLLNQELGCYAEDLGDRIRLRGPAVDLPSQIAVPLGMAVHELTTNAAKYGALASENGRIAVDWSLADGAAGAALRWEWSETDGPIVKPPHREGFGSMLLKRVLSQQIGAEVNVAFEPEGFRLRMLVPLRSER</sequence>
<dbReference type="OrthoDB" id="7991996at2"/>
<organism evidence="10 11">
    <name type="scientific">Methylocella tundrae</name>
    <dbReference type="NCBI Taxonomy" id="227605"/>
    <lineage>
        <taxon>Bacteria</taxon>
        <taxon>Pseudomonadati</taxon>
        <taxon>Pseudomonadota</taxon>
        <taxon>Alphaproteobacteria</taxon>
        <taxon>Hyphomicrobiales</taxon>
        <taxon>Beijerinckiaceae</taxon>
        <taxon>Methylocella</taxon>
    </lineage>
</organism>
<keyword evidence="5" id="KW-0808">Transferase</keyword>
<dbReference type="InterPro" id="IPR013656">
    <property type="entry name" value="PAS_4"/>
</dbReference>
<dbReference type="SUPFAM" id="SSF55785">
    <property type="entry name" value="PYP-like sensor domain (PAS domain)"/>
    <property type="match status" value="2"/>
</dbReference>
<evidence type="ECO:0000256" key="7">
    <source>
        <dbReference type="ARBA" id="ARBA00022777"/>
    </source>
</evidence>
<evidence type="ECO:0000256" key="6">
    <source>
        <dbReference type="ARBA" id="ARBA00022741"/>
    </source>
</evidence>
<accession>A0A4U8Z163</accession>
<dbReference type="InterPro" id="IPR035965">
    <property type="entry name" value="PAS-like_dom_sf"/>
</dbReference>
<gene>
    <name evidence="10" type="ORF">MTUNDRAET4_2136</name>
</gene>
<evidence type="ECO:0000313" key="10">
    <source>
        <dbReference type="EMBL" id="VFU09029.1"/>
    </source>
</evidence>
<dbReference type="Proteomes" id="UP000294360">
    <property type="component" value="Chromosome"/>
</dbReference>
<keyword evidence="6" id="KW-0547">Nucleotide-binding</keyword>
<dbReference type="Gene3D" id="3.30.450.20">
    <property type="entry name" value="PAS domain"/>
    <property type="match status" value="2"/>
</dbReference>
<dbReference type="EMBL" id="LR536450">
    <property type="protein sequence ID" value="VFU09029.1"/>
    <property type="molecule type" value="Genomic_DNA"/>
</dbReference>
<protein>
    <recommendedName>
        <fullName evidence="3">Blue-light-activated histidine kinase</fullName>
        <ecNumber evidence="2">2.7.13.3</ecNumber>
    </recommendedName>
</protein>
<dbReference type="RefSeq" id="WP_134492455.1">
    <property type="nucleotide sequence ID" value="NZ_LR536450.1"/>
</dbReference>
<dbReference type="Pfam" id="PF07536">
    <property type="entry name" value="HWE_HK"/>
    <property type="match status" value="1"/>
</dbReference>
<dbReference type="SMART" id="SM00091">
    <property type="entry name" value="PAS"/>
    <property type="match status" value="2"/>
</dbReference>
<evidence type="ECO:0000259" key="9">
    <source>
        <dbReference type="PROSITE" id="PS50112"/>
    </source>
</evidence>
<dbReference type="InterPro" id="IPR036890">
    <property type="entry name" value="HATPase_C_sf"/>
</dbReference>
<evidence type="ECO:0000256" key="5">
    <source>
        <dbReference type="ARBA" id="ARBA00022679"/>
    </source>
</evidence>
<feature type="domain" description="PAS" evidence="9">
    <location>
        <begin position="5"/>
        <end position="77"/>
    </location>
</feature>
<keyword evidence="4" id="KW-0597">Phosphoprotein</keyword>
<dbReference type="AlphaFoldDB" id="A0A4U8Z163"/>
<dbReference type="CDD" id="cd00130">
    <property type="entry name" value="PAS"/>
    <property type="match status" value="1"/>
</dbReference>
<proteinExistence type="predicted"/>
<keyword evidence="7 10" id="KW-0418">Kinase</keyword>
<dbReference type="KEGG" id="mtun:MTUNDRAET4_2136"/>
<evidence type="ECO:0000256" key="2">
    <source>
        <dbReference type="ARBA" id="ARBA00012438"/>
    </source>
</evidence>
<dbReference type="PANTHER" id="PTHR41523">
    <property type="entry name" value="TWO-COMPONENT SYSTEM SENSOR PROTEIN"/>
    <property type="match status" value="1"/>
</dbReference>
<name>A0A4U8Z163_METTU</name>
<dbReference type="GO" id="GO:0004673">
    <property type="term" value="F:protein histidine kinase activity"/>
    <property type="evidence" value="ECO:0007669"/>
    <property type="project" value="UniProtKB-EC"/>
</dbReference>
<evidence type="ECO:0000256" key="3">
    <source>
        <dbReference type="ARBA" id="ARBA00021740"/>
    </source>
</evidence>
<dbReference type="PANTHER" id="PTHR41523:SF7">
    <property type="entry name" value="HISTIDINE KINASE"/>
    <property type="match status" value="1"/>
</dbReference>
<comment type="catalytic activity">
    <reaction evidence="1">
        <text>ATP + protein L-histidine = ADP + protein N-phospho-L-histidine.</text>
        <dbReference type="EC" id="2.7.13.3"/>
    </reaction>
</comment>
<dbReference type="SMART" id="SM00911">
    <property type="entry name" value="HWE_HK"/>
    <property type="match status" value="1"/>
</dbReference>
<dbReference type="Pfam" id="PF08448">
    <property type="entry name" value="PAS_4"/>
    <property type="match status" value="2"/>
</dbReference>
<evidence type="ECO:0000256" key="1">
    <source>
        <dbReference type="ARBA" id="ARBA00000085"/>
    </source>
</evidence>
<dbReference type="GO" id="GO:0005524">
    <property type="term" value="F:ATP binding"/>
    <property type="evidence" value="ECO:0007669"/>
    <property type="project" value="UniProtKB-KW"/>
</dbReference>
<reference evidence="10 11" key="1">
    <citation type="submission" date="2019-03" db="EMBL/GenBank/DDBJ databases">
        <authorList>
            <person name="Kox A.R. M."/>
        </authorList>
    </citation>
    <scope>NUCLEOTIDE SEQUENCE [LARGE SCALE GENOMIC DNA]</scope>
    <source>
        <strain evidence="10">MTUNDRAET4 annotated genome</strain>
    </source>
</reference>